<feature type="domain" description="YjiS-like" evidence="1">
    <location>
        <begin position="24"/>
        <end position="59"/>
    </location>
</feature>
<evidence type="ECO:0000313" key="2">
    <source>
        <dbReference type="EMBL" id="ALI01590.1"/>
    </source>
</evidence>
<proteinExistence type="predicted"/>
<dbReference type="EMBL" id="CP012830">
    <property type="protein sequence ID" value="ALI01590.1"/>
    <property type="molecule type" value="Genomic_DNA"/>
</dbReference>
<dbReference type="Proteomes" id="UP000066487">
    <property type="component" value="Chromosome"/>
</dbReference>
<dbReference type="RefSeq" id="WP_054594972.1">
    <property type="nucleotide sequence ID" value="NZ_CP012830.1"/>
</dbReference>
<dbReference type="Pfam" id="PF06568">
    <property type="entry name" value="YjiS-like"/>
    <property type="match status" value="1"/>
</dbReference>
<dbReference type="InterPro" id="IPR009506">
    <property type="entry name" value="YjiS-like"/>
</dbReference>
<name>A0A0N9WHV0_PSEFL</name>
<reference evidence="3" key="1">
    <citation type="submission" date="2015-09" db="EMBL/GenBank/DDBJ databases">
        <title>Whole genome sequence of Pseudomonas fluorescens FW300-N2E3.</title>
        <authorList>
            <person name="Ray J."/>
            <person name="Melnyk R."/>
            <person name="Deutschbauer A."/>
        </authorList>
    </citation>
    <scope>NUCLEOTIDE SEQUENCE [LARGE SCALE GENOMIC DNA]</scope>
    <source>
        <strain evidence="3">FW300-N2E3</strain>
    </source>
</reference>
<sequence length="69" mass="8004">MNRLLEVPLPPTRKPSLLKRMARLIAAIGQSMEKARTRRLLAQLNEQQLSDIGISHSDRLVELDKPFWR</sequence>
<evidence type="ECO:0000313" key="3">
    <source>
        <dbReference type="Proteomes" id="UP000066487"/>
    </source>
</evidence>
<gene>
    <name evidence="2" type="ORF">AO353_11065</name>
</gene>
<protein>
    <recommendedName>
        <fullName evidence="1">YjiS-like domain-containing protein</fullName>
    </recommendedName>
</protein>
<accession>A0A0N9WHV0</accession>
<dbReference type="AlphaFoldDB" id="A0A0N9WHV0"/>
<organism evidence="2 3">
    <name type="scientific">Pseudomonas fluorescens</name>
    <dbReference type="NCBI Taxonomy" id="294"/>
    <lineage>
        <taxon>Bacteria</taxon>
        <taxon>Pseudomonadati</taxon>
        <taxon>Pseudomonadota</taxon>
        <taxon>Gammaproteobacteria</taxon>
        <taxon>Pseudomonadales</taxon>
        <taxon>Pseudomonadaceae</taxon>
        <taxon>Pseudomonas</taxon>
    </lineage>
</organism>
<evidence type="ECO:0000259" key="1">
    <source>
        <dbReference type="Pfam" id="PF06568"/>
    </source>
</evidence>
<reference evidence="2 3" key="2">
    <citation type="journal article" date="2018" name="Nature">
        <title>Mutant phenotypes for thousands of bacterial genes of unknown function.</title>
        <authorList>
            <person name="Price M.N."/>
            <person name="Wetmore K.M."/>
            <person name="Waters R.J."/>
            <person name="Callaghan M."/>
            <person name="Ray J."/>
            <person name="Liu H."/>
            <person name="Kuehl J.V."/>
            <person name="Melnyk R.A."/>
            <person name="Lamson J.S."/>
            <person name="Suh Y."/>
            <person name="Carlson H.K."/>
            <person name="Esquivel Z."/>
            <person name="Sadeeshkumar H."/>
            <person name="Chakraborty R."/>
            <person name="Zane G.M."/>
            <person name="Rubin B.E."/>
            <person name="Wall J.D."/>
            <person name="Visel A."/>
            <person name="Bristow J."/>
            <person name="Blow M.J."/>
            <person name="Arkin A.P."/>
            <person name="Deutschbauer A.M."/>
        </authorList>
    </citation>
    <scope>NUCLEOTIDE SEQUENCE [LARGE SCALE GENOMIC DNA]</scope>
    <source>
        <strain evidence="2 3">FW300-N2E3</strain>
    </source>
</reference>